<dbReference type="Proteomes" id="UP001419910">
    <property type="component" value="Unassembled WGS sequence"/>
</dbReference>
<dbReference type="InterPro" id="IPR051781">
    <property type="entry name" value="Metallo-dep_Hydrolase"/>
</dbReference>
<dbReference type="InterPro" id="IPR011059">
    <property type="entry name" value="Metal-dep_hydrolase_composite"/>
</dbReference>
<accession>A0ABU9Y6A9</accession>
<organism evidence="3 4">
    <name type="scientific">Sphingomonas oligophenolica</name>
    <dbReference type="NCBI Taxonomy" id="301154"/>
    <lineage>
        <taxon>Bacteria</taxon>
        <taxon>Pseudomonadati</taxon>
        <taxon>Pseudomonadota</taxon>
        <taxon>Alphaproteobacteria</taxon>
        <taxon>Sphingomonadales</taxon>
        <taxon>Sphingomonadaceae</taxon>
        <taxon>Sphingomonas</taxon>
    </lineage>
</organism>
<feature type="chain" id="PRO_5045845972" evidence="1">
    <location>
        <begin position="37"/>
        <end position="450"/>
    </location>
</feature>
<dbReference type="SUPFAM" id="SSF51338">
    <property type="entry name" value="Composite domain of metallo-dependent hydrolases"/>
    <property type="match status" value="2"/>
</dbReference>
<proteinExistence type="predicted"/>
<dbReference type="CDD" id="cd01299">
    <property type="entry name" value="Met_dep_hydrolase_A"/>
    <property type="match status" value="1"/>
</dbReference>
<evidence type="ECO:0000313" key="4">
    <source>
        <dbReference type="Proteomes" id="UP001419910"/>
    </source>
</evidence>
<dbReference type="Gene3D" id="2.30.40.10">
    <property type="entry name" value="Urease, subunit C, domain 1"/>
    <property type="match status" value="1"/>
</dbReference>
<keyword evidence="4" id="KW-1185">Reference proteome</keyword>
<keyword evidence="1" id="KW-0732">Signal</keyword>
<evidence type="ECO:0000256" key="1">
    <source>
        <dbReference type="SAM" id="SignalP"/>
    </source>
</evidence>
<evidence type="ECO:0000313" key="3">
    <source>
        <dbReference type="EMBL" id="MEN2791324.1"/>
    </source>
</evidence>
<dbReference type="InterPro" id="IPR006680">
    <property type="entry name" value="Amidohydro-rel"/>
</dbReference>
<dbReference type="InterPro" id="IPR057744">
    <property type="entry name" value="OTAase-like"/>
</dbReference>
<reference evidence="3 4" key="1">
    <citation type="submission" date="2024-05" db="EMBL/GenBank/DDBJ databases">
        <authorList>
            <person name="Liu Q."/>
            <person name="Xin Y.-H."/>
        </authorList>
    </citation>
    <scope>NUCLEOTIDE SEQUENCE [LARGE SCALE GENOMIC DNA]</scope>
    <source>
        <strain evidence="3 4">CGMCC 1.10181</strain>
    </source>
</reference>
<dbReference type="SUPFAM" id="SSF51556">
    <property type="entry name" value="Metallo-dependent hydrolases"/>
    <property type="match status" value="1"/>
</dbReference>
<name>A0ABU9Y6A9_9SPHN</name>
<dbReference type="EMBL" id="JBDIME010000016">
    <property type="protein sequence ID" value="MEN2791324.1"/>
    <property type="molecule type" value="Genomic_DNA"/>
</dbReference>
<protein>
    <submittedName>
        <fullName evidence="3">Amidohydrolase family protein</fullName>
    </submittedName>
</protein>
<sequence length="450" mass="47786">MIRGVSSVRVPKSRSKALAALTAAAFLVVPGSGAQAKDIIVHAGRLLDGTLRPVRSNISIVIKDDRIVSITDGFVDAAGAEIIDLSHQTVMPGFIEAHDHLVLTNDRDDEKPRMMSSGEAYVRLVRNAYAEIANGFTSTRDCGSHMVDMKVIKYSIAKGRLIGPRIWAALEPLGPVGGHSDPWNQEGGDTVSADEREHALVHGADDARDKVREHFMRGANLIKIMPSGGVSSLNDDPNALTMTYEEIKAVVDAAHALGLKVAAHAIGLEAIKASVRAGVDSIEHGIFVDADTLREMKAQGTFFDPTVLTAYVKLEAVRANPSVYDPRVVAKGLKAWPLQIAVAETAHKMGVKIVMGTDQSSLGAGANKADGIIRLVQAGLTPQEAIVAATGTNADLIGSKDIGVIEAGRYADIIAIDGDPLVRIEAVRNVQFVMKGGKVFKDHGQMAALP</sequence>
<dbReference type="RefSeq" id="WP_343892422.1">
    <property type="nucleotide sequence ID" value="NZ_BAAAEH010000059.1"/>
</dbReference>
<feature type="domain" description="Amidohydrolase-related" evidence="2">
    <location>
        <begin position="89"/>
        <end position="439"/>
    </location>
</feature>
<comment type="caution">
    <text evidence="3">The sequence shown here is derived from an EMBL/GenBank/DDBJ whole genome shotgun (WGS) entry which is preliminary data.</text>
</comment>
<dbReference type="PANTHER" id="PTHR43135:SF3">
    <property type="entry name" value="ALPHA-D-RIBOSE 1-METHYLPHOSPHONATE 5-TRIPHOSPHATE DIPHOSPHATASE"/>
    <property type="match status" value="1"/>
</dbReference>
<dbReference type="InterPro" id="IPR032466">
    <property type="entry name" value="Metal_Hydrolase"/>
</dbReference>
<evidence type="ECO:0000259" key="2">
    <source>
        <dbReference type="Pfam" id="PF01979"/>
    </source>
</evidence>
<gene>
    <name evidence="3" type="ORF">ABC974_16940</name>
</gene>
<dbReference type="PANTHER" id="PTHR43135">
    <property type="entry name" value="ALPHA-D-RIBOSE 1-METHYLPHOSPHONATE 5-TRIPHOSPHATE DIPHOSPHATASE"/>
    <property type="match status" value="1"/>
</dbReference>
<dbReference type="Pfam" id="PF01979">
    <property type="entry name" value="Amidohydro_1"/>
    <property type="match status" value="1"/>
</dbReference>
<feature type="signal peptide" evidence="1">
    <location>
        <begin position="1"/>
        <end position="36"/>
    </location>
</feature>
<dbReference type="Gene3D" id="3.20.20.140">
    <property type="entry name" value="Metal-dependent hydrolases"/>
    <property type="match status" value="1"/>
</dbReference>